<dbReference type="InterPro" id="IPR019557">
    <property type="entry name" value="AminoTfrase-like_pln_mobile"/>
</dbReference>
<dbReference type="Gramene" id="C.cajan_14215.t">
    <property type="protein sequence ID" value="C.cajan_14215.t"/>
    <property type="gene ID" value="C.cajan_14215"/>
</dbReference>
<feature type="domain" description="Aminotransferase-like plant mobile" evidence="1">
    <location>
        <begin position="4"/>
        <end position="178"/>
    </location>
</feature>
<dbReference type="PANTHER" id="PTHR46033">
    <property type="entry name" value="PROTEIN MAIN-LIKE 2"/>
    <property type="match status" value="1"/>
</dbReference>
<protein>
    <submittedName>
        <fullName evidence="2">Serine/threonine protein phosphatase 7 long form isogeny</fullName>
    </submittedName>
</protein>
<organism evidence="2 3">
    <name type="scientific">Cajanus cajan</name>
    <name type="common">Pigeon pea</name>
    <name type="synonym">Cajanus indicus</name>
    <dbReference type="NCBI Taxonomy" id="3821"/>
    <lineage>
        <taxon>Eukaryota</taxon>
        <taxon>Viridiplantae</taxon>
        <taxon>Streptophyta</taxon>
        <taxon>Embryophyta</taxon>
        <taxon>Tracheophyta</taxon>
        <taxon>Spermatophyta</taxon>
        <taxon>Magnoliopsida</taxon>
        <taxon>eudicotyledons</taxon>
        <taxon>Gunneridae</taxon>
        <taxon>Pentapetalae</taxon>
        <taxon>rosids</taxon>
        <taxon>fabids</taxon>
        <taxon>Fabales</taxon>
        <taxon>Fabaceae</taxon>
        <taxon>Papilionoideae</taxon>
        <taxon>50 kb inversion clade</taxon>
        <taxon>NPAAA clade</taxon>
        <taxon>indigoferoid/millettioid clade</taxon>
        <taxon>Phaseoleae</taxon>
        <taxon>Cajanus</taxon>
    </lineage>
</organism>
<keyword evidence="3" id="KW-1185">Reference proteome</keyword>
<dbReference type="STRING" id="3821.A0A151SWQ3"/>
<dbReference type="InterPro" id="IPR044824">
    <property type="entry name" value="MAIN-like"/>
</dbReference>
<accession>A0A151SWQ3</accession>
<evidence type="ECO:0000313" key="3">
    <source>
        <dbReference type="Proteomes" id="UP000075243"/>
    </source>
</evidence>
<dbReference type="Pfam" id="PF10536">
    <property type="entry name" value="PMD"/>
    <property type="match status" value="2"/>
</dbReference>
<reference evidence="2 3" key="1">
    <citation type="journal article" date="2012" name="Nat. Biotechnol.">
        <title>Draft genome sequence of pigeonpea (Cajanus cajan), an orphan legume crop of resource-poor farmers.</title>
        <authorList>
            <person name="Varshney R.K."/>
            <person name="Chen W."/>
            <person name="Li Y."/>
            <person name="Bharti A.K."/>
            <person name="Saxena R.K."/>
            <person name="Schlueter J.A."/>
            <person name="Donoghue M.T."/>
            <person name="Azam S."/>
            <person name="Fan G."/>
            <person name="Whaley A.M."/>
            <person name="Farmer A.D."/>
            <person name="Sheridan J."/>
            <person name="Iwata A."/>
            <person name="Tuteja R."/>
            <person name="Penmetsa R.V."/>
            <person name="Wu W."/>
            <person name="Upadhyaya H.D."/>
            <person name="Yang S.P."/>
            <person name="Shah T."/>
            <person name="Saxena K.B."/>
            <person name="Michael T."/>
            <person name="McCombie W.R."/>
            <person name="Yang B."/>
            <person name="Zhang G."/>
            <person name="Yang H."/>
            <person name="Wang J."/>
            <person name="Spillane C."/>
            <person name="Cook D.R."/>
            <person name="May G.D."/>
            <person name="Xu X."/>
            <person name="Jackson S.A."/>
        </authorList>
    </citation>
    <scope>NUCLEOTIDE SEQUENCE [LARGE SCALE GENOMIC DNA]</scope>
    <source>
        <strain evidence="3">cv. Asha</strain>
    </source>
</reference>
<dbReference type="PANTHER" id="PTHR46033:SF8">
    <property type="entry name" value="PROTEIN MAINTENANCE OF MERISTEMS-LIKE"/>
    <property type="match status" value="1"/>
</dbReference>
<dbReference type="OMA" id="HIVECHY"/>
<feature type="domain" description="Aminotransferase-like plant mobile" evidence="1">
    <location>
        <begin position="187"/>
        <end position="305"/>
    </location>
</feature>
<evidence type="ECO:0000259" key="1">
    <source>
        <dbReference type="Pfam" id="PF10536"/>
    </source>
</evidence>
<dbReference type="GO" id="GO:0010073">
    <property type="term" value="P:meristem maintenance"/>
    <property type="evidence" value="ECO:0007669"/>
    <property type="project" value="InterPro"/>
</dbReference>
<name>A0A151SWQ3_CAJCA</name>
<dbReference type="Proteomes" id="UP000075243">
    <property type="component" value="Chromosome 10"/>
</dbReference>
<dbReference type="EMBL" id="CM003612">
    <property type="protein sequence ID" value="KYP59211.1"/>
    <property type="molecule type" value="Genomic_DNA"/>
</dbReference>
<proteinExistence type="predicted"/>
<evidence type="ECO:0000313" key="2">
    <source>
        <dbReference type="EMBL" id="KYP59211.1"/>
    </source>
</evidence>
<dbReference type="AlphaFoldDB" id="A0A151SWQ3"/>
<gene>
    <name evidence="2" type="ORF">KK1_014643</name>
</gene>
<sequence>MGMAQISYFPVDNHLISALVERWRPETHTFHMPFGECTITLEDVAMLLGLKISRAPITGYATMDWGALVQRLLGMTPPESMLAGSRLRMTWIDRHFSNVSEHIHSQEQLERYIKAFILRIIGGYLLTDHSSSFVSLRYLSFLEDLDVCGQMSWGSCVLANMYRELCVASNYDHKEIGGSVLNCFVVLQFVWQPYLELLPALPPYCFEDSQVWRSTVPLINFHIVECHYADRVMRQFGMVQHIPTPPIHPEKLHDLSLRGKDNTDWSRMHVQFVQEWQSRLHRVWTQPACDTPHLSNSLEYMVWYRKHTRQWISPSSAKEGYVVSTNLRMYLNNYL</sequence>